<sequence length="45" mass="5072">MENLDIEITPNFPYEIDPATAEELGAFREDAIFQEDVEEAIEGEA</sequence>
<dbReference type="AlphaFoldDB" id="A0AAW7PZJ2"/>
<evidence type="ECO:0000313" key="2">
    <source>
        <dbReference type="Proteomes" id="UP001170288"/>
    </source>
</evidence>
<gene>
    <name evidence="1" type="ORF">O8C76_10430</name>
</gene>
<accession>A0AAW7PZJ2</accession>
<dbReference type="EMBL" id="JAPZCX010000020">
    <property type="protein sequence ID" value="MDN5071436.1"/>
    <property type="molecule type" value="Genomic_DNA"/>
</dbReference>
<reference evidence="1" key="2">
    <citation type="journal article" date="2023" name="Microorganisms">
        <title>Genomic Characterization of Arcobacter butzleri Strains Isolated from Various Sources in Lithuania.</title>
        <authorList>
            <person name="Uljanovas D."/>
            <person name="Golz G."/>
            <person name="Fleischmann S."/>
            <person name="Kudirkiene E."/>
            <person name="Kasetiene N."/>
            <person name="Grineviciene A."/>
            <person name="Tamuleviciene E."/>
            <person name="Aksomaitiene J."/>
            <person name="Alter T."/>
            <person name="Malakauskas M."/>
        </authorList>
    </citation>
    <scope>NUCLEOTIDE SEQUENCE</scope>
    <source>
        <strain evidence="1">RCM69</strain>
    </source>
</reference>
<organism evidence="1 2">
    <name type="scientific">Aliarcobacter butzleri</name>
    <dbReference type="NCBI Taxonomy" id="28197"/>
    <lineage>
        <taxon>Bacteria</taxon>
        <taxon>Pseudomonadati</taxon>
        <taxon>Campylobacterota</taxon>
        <taxon>Epsilonproteobacteria</taxon>
        <taxon>Campylobacterales</taxon>
        <taxon>Arcobacteraceae</taxon>
        <taxon>Aliarcobacter</taxon>
    </lineage>
</organism>
<evidence type="ECO:0000313" key="1">
    <source>
        <dbReference type="EMBL" id="MDN5071436.1"/>
    </source>
</evidence>
<dbReference type="RefSeq" id="WP_301372570.1">
    <property type="nucleotide sequence ID" value="NZ_JAPZCX010000020.1"/>
</dbReference>
<name>A0AAW7PZJ2_9BACT</name>
<reference evidence="1" key="1">
    <citation type="submission" date="2022-12" db="EMBL/GenBank/DDBJ databases">
        <authorList>
            <person name="Uljanovas D."/>
        </authorList>
    </citation>
    <scope>NUCLEOTIDE SEQUENCE</scope>
    <source>
        <strain evidence="1">RCM69</strain>
    </source>
</reference>
<protein>
    <submittedName>
        <fullName evidence="1">Uncharacterized protein</fullName>
    </submittedName>
</protein>
<dbReference type="Proteomes" id="UP001170288">
    <property type="component" value="Unassembled WGS sequence"/>
</dbReference>
<proteinExistence type="predicted"/>
<comment type="caution">
    <text evidence="1">The sequence shown here is derived from an EMBL/GenBank/DDBJ whole genome shotgun (WGS) entry which is preliminary data.</text>
</comment>